<sequence>MEPNKKPPAHNRPRMFVKKGKNREKIETAVVNAELRHVFQFRCYSTLSCPDVVLVDFLVFPVFFSTQPNDAKAHFSFPFFSPMPSLSFPASYHRSPFRSFFFFQITASFSMSYSACRNLSSLQRVVPPSVSSQTRPAIS</sequence>
<dbReference type="Proteomes" id="UP000051952">
    <property type="component" value="Unassembled WGS sequence"/>
</dbReference>
<evidence type="ECO:0000313" key="2">
    <source>
        <dbReference type="Proteomes" id="UP000051952"/>
    </source>
</evidence>
<dbReference type="EMBL" id="CYKH01001656">
    <property type="protein sequence ID" value="CUG88586.1"/>
    <property type="molecule type" value="Genomic_DNA"/>
</dbReference>
<accession>A0A0S4JDQ3</accession>
<dbReference type="VEuPathDB" id="TriTrypDB:BSAL_16185"/>
<gene>
    <name evidence="1" type="ORF">BSAL_16185</name>
</gene>
<protein>
    <submittedName>
        <fullName evidence="1">Uncharacterized protein</fullName>
    </submittedName>
</protein>
<keyword evidence="2" id="KW-1185">Reference proteome</keyword>
<organism evidence="1 2">
    <name type="scientific">Bodo saltans</name>
    <name type="common">Flagellated protozoan</name>
    <dbReference type="NCBI Taxonomy" id="75058"/>
    <lineage>
        <taxon>Eukaryota</taxon>
        <taxon>Discoba</taxon>
        <taxon>Euglenozoa</taxon>
        <taxon>Kinetoplastea</taxon>
        <taxon>Metakinetoplastina</taxon>
        <taxon>Eubodonida</taxon>
        <taxon>Bodonidae</taxon>
        <taxon>Bodo</taxon>
    </lineage>
</organism>
<evidence type="ECO:0000313" key="1">
    <source>
        <dbReference type="EMBL" id="CUG88586.1"/>
    </source>
</evidence>
<name>A0A0S4JDQ3_BODSA</name>
<dbReference type="AlphaFoldDB" id="A0A0S4JDQ3"/>
<proteinExistence type="predicted"/>
<reference evidence="2" key="1">
    <citation type="submission" date="2015-09" db="EMBL/GenBank/DDBJ databases">
        <authorList>
            <consortium name="Pathogen Informatics"/>
        </authorList>
    </citation>
    <scope>NUCLEOTIDE SEQUENCE [LARGE SCALE GENOMIC DNA]</scope>
    <source>
        <strain evidence="2">Lake Konstanz</strain>
    </source>
</reference>